<dbReference type="AlphaFoldDB" id="A0A917NUN2"/>
<organism evidence="2 3">
    <name type="scientific">Streptomyces brasiliensis</name>
    <dbReference type="NCBI Taxonomy" id="1954"/>
    <lineage>
        <taxon>Bacteria</taxon>
        <taxon>Bacillati</taxon>
        <taxon>Actinomycetota</taxon>
        <taxon>Actinomycetes</taxon>
        <taxon>Kitasatosporales</taxon>
        <taxon>Streptomycetaceae</taxon>
        <taxon>Streptomyces</taxon>
    </lineage>
</organism>
<dbReference type="EMBL" id="BMQA01000015">
    <property type="protein sequence ID" value="GGJ30090.1"/>
    <property type="molecule type" value="Genomic_DNA"/>
</dbReference>
<accession>A0A917NUN2</accession>
<feature type="region of interest" description="Disordered" evidence="1">
    <location>
        <begin position="36"/>
        <end position="60"/>
    </location>
</feature>
<reference evidence="2" key="1">
    <citation type="journal article" date="2014" name="Int. J. Syst. Evol. Microbiol.">
        <title>Complete genome sequence of Corynebacterium casei LMG S-19264T (=DSM 44701T), isolated from a smear-ripened cheese.</title>
        <authorList>
            <consortium name="US DOE Joint Genome Institute (JGI-PGF)"/>
            <person name="Walter F."/>
            <person name="Albersmeier A."/>
            <person name="Kalinowski J."/>
            <person name="Ruckert C."/>
        </authorList>
    </citation>
    <scope>NUCLEOTIDE SEQUENCE</scope>
    <source>
        <strain evidence="2">JCM 3086</strain>
    </source>
</reference>
<gene>
    <name evidence="2" type="ORF">GCM10010121_046820</name>
</gene>
<reference evidence="2" key="2">
    <citation type="submission" date="2020-09" db="EMBL/GenBank/DDBJ databases">
        <authorList>
            <person name="Sun Q."/>
            <person name="Ohkuma M."/>
        </authorList>
    </citation>
    <scope>NUCLEOTIDE SEQUENCE</scope>
    <source>
        <strain evidence="2">JCM 3086</strain>
    </source>
</reference>
<evidence type="ECO:0000256" key="1">
    <source>
        <dbReference type="SAM" id="MobiDB-lite"/>
    </source>
</evidence>
<comment type="caution">
    <text evidence="2">The sequence shown here is derived from an EMBL/GenBank/DDBJ whole genome shotgun (WGS) entry which is preliminary data.</text>
</comment>
<evidence type="ECO:0000313" key="3">
    <source>
        <dbReference type="Proteomes" id="UP000657574"/>
    </source>
</evidence>
<evidence type="ECO:0000313" key="2">
    <source>
        <dbReference type="EMBL" id="GGJ30090.1"/>
    </source>
</evidence>
<name>A0A917NUN2_9ACTN</name>
<feature type="region of interest" description="Disordered" evidence="1">
    <location>
        <begin position="1"/>
        <end position="24"/>
    </location>
</feature>
<protein>
    <submittedName>
        <fullName evidence="2">Uncharacterized protein</fullName>
    </submittedName>
</protein>
<keyword evidence="3" id="KW-1185">Reference proteome</keyword>
<proteinExistence type="predicted"/>
<feature type="compositionally biased region" description="Polar residues" evidence="1">
    <location>
        <begin position="11"/>
        <end position="24"/>
    </location>
</feature>
<dbReference type="Proteomes" id="UP000657574">
    <property type="component" value="Unassembled WGS sequence"/>
</dbReference>
<sequence length="83" mass="8971">MPLAVVRRPMPSQSSITVTPGASRGTYATCSLSSTARARTGIQSAKRAPVLQRRRTDSVPRAARDLHEAFVRRARHFGGTLPA</sequence>